<feature type="domain" description="SH3b" evidence="4">
    <location>
        <begin position="34"/>
        <end position="100"/>
    </location>
</feature>
<dbReference type="SMART" id="SM00287">
    <property type="entry name" value="SH3b"/>
    <property type="match status" value="1"/>
</dbReference>
<dbReference type="Proteomes" id="UP001438112">
    <property type="component" value="Unassembled WGS sequence"/>
</dbReference>
<evidence type="ECO:0000256" key="2">
    <source>
        <dbReference type="ARBA" id="ARBA00023316"/>
    </source>
</evidence>
<dbReference type="SMART" id="SM00646">
    <property type="entry name" value="Ami_3"/>
    <property type="match status" value="1"/>
</dbReference>
<protein>
    <submittedName>
        <fullName evidence="5">N-acetylmuramoyl-L-alanine amidase</fullName>
    </submittedName>
</protein>
<feature type="transmembrane region" description="Helical" evidence="3">
    <location>
        <begin position="21"/>
        <end position="41"/>
    </location>
</feature>
<dbReference type="EMBL" id="BAABVV010000031">
    <property type="protein sequence ID" value="GAA6114261.1"/>
    <property type="molecule type" value="Genomic_DNA"/>
</dbReference>
<dbReference type="PANTHER" id="PTHR30404">
    <property type="entry name" value="N-ACETYLMURAMOYL-L-ALANINE AMIDASE"/>
    <property type="match status" value="1"/>
</dbReference>
<dbReference type="CDD" id="cd02696">
    <property type="entry name" value="MurNAc-LAA"/>
    <property type="match status" value="1"/>
</dbReference>
<reference evidence="5 6" key="1">
    <citation type="submission" date="2024-03" db="EMBL/GenBank/DDBJ databases">
        <title>Inconsistent identification of Apilactobacillus kunkeei-related strains obtained by well-developed overall genome related indices.</title>
        <authorList>
            <person name="Maeno S."/>
            <person name="Endo A."/>
        </authorList>
    </citation>
    <scope>NUCLEOTIDE SEQUENCE [LARGE SCALE GENOMIC DNA]</scope>
    <source>
        <strain evidence="5 6">20H-10</strain>
    </source>
</reference>
<dbReference type="PANTHER" id="PTHR30404:SF0">
    <property type="entry name" value="N-ACETYLMURAMOYL-L-ALANINE AMIDASE AMIC"/>
    <property type="match status" value="1"/>
</dbReference>
<accession>A0ABP9ZHI2</accession>
<keyword evidence="1" id="KW-0378">Hydrolase</keyword>
<comment type="caution">
    <text evidence="5">The sequence shown here is derived from an EMBL/GenBank/DDBJ whole genome shotgun (WGS) entry which is preliminary data.</text>
</comment>
<proteinExistence type="predicted"/>
<dbReference type="InterPro" id="IPR050695">
    <property type="entry name" value="N-acetylmuramoyl_amidase_3"/>
</dbReference>
<evidence type="ECO:0000256" key="3">
    <source>
        <dbReference type="SAM" id="Phobius"/>
    </source>
</evidence>
<sequence>MINKIIERFNQTPRKKLIYRSIVTLILFIILMIEFTRFLSWPKVEADNLYLRTAPNDESHIVDTIPHGKRLKVIKENHNWWYIKYNDEHGWIPGWLVSVNGYNSKEGDQLAQKTIVIDPGHGGSDSGTLSMDQKDMEKTYTLLTAKKVAAQLKQRHVNVIMTRTSDYYVTLKKRTQIAQSSHADLFISFHFNSDNGMGQASGYGVYKYYSDADKVADTINNGLTDLPVNSRGVSVGNYYVLRDNQRPAILCEMGFMDSSHDLKYIKSSSYQQSVAKDVAKSLSKYYQK</sequence>
<dbReference type="SUPFAM" id="SSF53187">
    <property type="entry name" value="Zn-dependent exopeptidases"/>
    <property type="match status" value="1"/>
</dbReference>
<keyword evidence="2" id="KW-0961">Cell wall biogenesis/degradation</keyword>
<keyword evidence="3" id="KW-1133">Transmembrane helix</keyword>
<dbReference type="Pfam" id="PF08239">
    <property type="entry name" value="SH3_3"/>
    <property type="match status" value="1"/>
</dbReference>
<evidence type="ECO:0000313" key="5">
    <source>
        <dbReference type="EMBL" id="GAA6114261.1"/>
    </source>
</evidence>
<dbReference type="PROSITE" id="PS51781">
    <property type="entry name" value="SH3B"/>
    <property type="match status" value="1"/>
</dbReference>
<evidence type="ECO:0000313" key="6">
    <source>
        <dbReference type="Proteomes" id="UP001438112"/>
    </source>
</evidence>
<name>A0ABP9ZHI2_9LACO</name>
<dbReference type="Pfam" id="PF01520">
    <property type="entry name" value="Amidase_3"/>
    <property type="match status" value="1"/>
</dbReference>
<dbReference type="InterPro" id="IPR002508">
    <property type="entry name" value="MurNAc-LAA_cat"/>
</dbReference>
<dbReference type="Gene3D" id="3.40.630.40">
    <property type="entry name" value="Zn-dependent exopeptidases"/>
    <property type="match status" value="1"/>
</dbReference>
<dbReference type="SUPFAM" id="SSF50044">
    <property type="entry name" value="SH3-domain"/>
    <property type="match status" value="1"/>
</dbReference>
<gene>
    <name evidence="5" type="ORF">AP20H10_06240</name>
</gene>
<dbReference type="Gene3D" id="2.30.30.40">
    <property type="entry name" value="SH3 Domains"/>
    <property type="match status" value="1"/>
</dbReference>
<keyword evidence="6" id="KW-1185">Reference proteome</keyword>
<evidence type="ECO:0000256" key="1">
    <source>
        <dbReference type="ARBA" id="ARBA00022801"/>
    </source>
</evidence>
<evidence type="ECO:0000259" key="4">
    <source>
        <dbReference type="PROSITE" id="PS51781"/>
    </source>
</evidence>
<keyword evidence="3" id="KW-0472">Membrane</keyword>
<organism evidence="5 6">
    <name type="scientific">Apilactobacillus apinorum</name>
    <dbReference type="NCBI Taxonomy" id="1218495"/>
    <lineage>
        <taxon>Bacteria</taxon>
        <taxon>Bacillati</taxon>
        <taxon>Bacillota</taxon>
        <taxon>Bacilli</taxon>
        <taxon>Lactobacillales</taxon>
        <taxon>Lactobacillaceae</taxon>
        <taxon>Apilactobacillus</taxon>
    </lineage>
</organism>
<dbReference type="InterPro" id="IPR036028">
    <property type="entry name" value="SH3-like_dom_sf"/>
</dbReference>
<dbReference type="InterPro" id="IPR003646">
    <property type="entry name" value="SH3-like_bac-type"/>
</dbReference>
<keyword evidence="3" id="KW-0812">Transmembrane</keyword>